<evidence type="ECO:0000313" key="2">
    <source>
        <dbReference type="Proteomes" id="UP000297322"/>
    </source>
</evidence>
<name>A0A4Y9TKY8_PSEFL</name>
<organism evidence="1 2">
    <name type="scientific">Pseudomonas fluorescens</name>
    <dbReference type="NCBI Taxonomy" id="294"/>
    <lineage>
        <taxon>Bacteria</taxon>
        <taxon>Pseudomonadati</taxon>
        <taxon>Pseudomonadota</taxon>
        <taxon>Gammaproteobacteria</taxon>
        <taxon>Pseudomonadales</taxon>
        <taxon>Pseudomonadaceae</taxon>
        <taxon>Pseudomonas</taxon>
    </lineage>
</organism>
<reference evidence="1 2" key="1">
    <citation type="submission" date="2019-03" db="EMBL/GenBank/DDBJ databases">
        <title>Biocontrol and xenobiotic degradation properties of endophytic Pseudomonas fluorescens strain BRZ63.</title>
        <authorList>
            <person name="Chlebek D.A."/>
            <person name="Pinski A."/>
            <person name="Zur J.P."/>
            <person name="Michalska J."/>
            <person name="Hupert-Kocurek K.T."/>
        </authorList>
    </citation>
    <scope>NUCLEOTIDE SEQUENCE [LARGE SCALE GENOMIC DNA]</scope>
    <source>
        <strain evidence="1 2">BRZ63</strain>
    </source>
</reference>
<sequence length="225" mass="25509">MDDKQADALAVLLSNEHATHFKTLNSQPKLKKFSVFKETRVAATRGTISFFDGSPQTLRGQLKAFMFSPKRECCTPYMIVDIDSKCGWLKLMRFVGNKHAELNTETICLLLSGDDNDVNSFGFRFEHPERFPGNKHGFFHVQPIISNSTDSPFPGCITWLPVHFPTFYMFASSAFELTIFSIHSLAGWELLSEFQRKHREDNGVLKHLIRVGDSSRVPYPFGAIA</sequence>
<dbReference type="EMBL" id="SPVI01000006">
    <property type="protein sequence ID" value="TFW43139.1"/>
    <property type="molecule type" value="Genomic_DNA"/>
</dbReference>
<accession>A0A4Y9TKY8</accession>
<gene>
    <name evidence="1" type="ORF">E4T65_12300</name>
</gene>
<protein>
    <submittedName>
        <fullName evidence="1">Uncharacterized protein</fullName>
    </submittedName>
</protein>
<dbReference type="Proteomes" id="UP000297322">
    <property type="component" value="Unassembled WGS sequence"/>
</dbReference>
<evidence type="ECO:0000313" key="1">
    <source>
        <dbReference type="EMBL" id="TFW43139.1"/>
    </source>
</evidence>
<proteinExistence type="predicted"/>
<dbReference type="RefSeq" id="WP_135196439.1">
    <property type="nucleotide sequence ID" value="NZ_SPVI01000006.1"/>
</dbReference>
<dbReference type="AlphaFoldDB" id="A0A4Y9TKY8"/>
<comment type="caution">
    <text evidence="1">The sequence shown here is derived from an EMBL/GenBank/DDBJ whole genome shotgun (WGS) entry which is preliminary data.</text>
</comment>